<sequence>MPCSSRKLCSAHPPFSRKPFWNEERRSLMLDQEERRSASTEENTFPMVLRRETGLQLVMSDGSPDLGIRLRP</sequence>
<evidence type="ECO:0000313" key="2">
    <source>
        <dbReference type="Proteomes" id="UP000887013"/>
    </source>
</evidence>
<organism evidence="1 2">
    <name type="scientific">Nephila pilipes</name>
    <name type="common">Giant wood spider</name>
    <name type="synonym">Nephila maculata</name>
    <dbReference type="NCBI Taxonomy" id="299642"/>
    <lineage>
        <taxon>Eukaryota</taxon>
        <taxon>Metazoa</taxon>
        <taxon>Ecdysozoa</taxon>
        <taxon>Arthropoda</taxon>
        <taxon>Chelicerata</taxon>
        <taxon>Arachnida</taxon>
        <taxon>Araneae</taxon>
        <taxon>Araneomorphae</taxon>
        <taxon>Entelegynae</taxon>
        <taxon>Araneoidea</taxon>
        <taxon>Nephilidae</taxon>
        <taxon>Nephila</taxon>
    </lineage>
</organism>
<accession>A0A8X6UE90</accession>
<reference evidence="1" key="1">
    <citation type="submission" date="2020-08" db="EMBL/GenBank/DDBJ databases">
        <title>Multicomponent nature underlies the extraordinary mechanical properties of spider dragline silk.</title>
        <authorList>
            <person name="Kono N."/>
            <person name="Nakamura H."/>
            <person name="Mori M."/>
            <person name="Yoshida Y."/>
            <person name="Ohtoshi R."/>
            <person name="Malay A.D."/>
            <person name="Moran D.A.P."/>
            <person name="Tomita M."/>
            <person name="Numata K."/>
            <person name="Arakawa K."/>
        </authorList>
    </citation>
    <scope>NUCLEOTIDE SEQUENCE</scope>
</reference>
<protein>
    <submittedName>
        <fullName evidence="1">Uncharacterized protein</fullName>
    </submittedName>
</protein>
<name>A0A8X6UE90_NEPPI</name>
<evidence type="ECO:0000313" key="1">
    <source>
        <dbReference type="EMBL" id="GFU01286.1"/>
    </source>
</evidence>
<keyword evidence="2" id="KW-1185">Reference proteome</keyword>
<dbReference type="AlphaFoldDB" id="A0A8X6UE90"/>
<comment type="caution">
    <text evidence="1">The sequence shown here is derived from an EMBL/GenBank/DDBJ whole genome shotgun (WGS) entry which is preliminary data.</text>
</comment>
<dbReference type="EMBL" id="BMAW01027257">
    <property type="protein sequence ID" value="GFU01286.1"/>
    <property type="molecule type" value="Genomic_DNA"/>
</dbReference>
<proteinExistence type="predicted"/>
<gene>
    <name evidence="1" type="ORF">NPIL_100671</name>
</gene>
<dbReference type="Proteomes" id="UP000887013">
    <property type="component" value="Unassembled WGS sequence"/>
</dbReference>